<evidence type="ECO:0000259" key="7">
    <source>
        <dbReference type="PROSITE" id="PS50109"/>
    </source>
</evidence>
<dbReference type="SUPFAM" id="SSF55785">
    <property type="entry name" value="PYP-like sensor domain (PAS domain)"/>
    <property type="match status" value="1"/>
</dbReference>
<feature type="domain" description="Histidine kinase" evidence="7">
    <location>
        <begin position="366"/>
        <end position="593"/>
    </location>
</feature>
<keyword evidence="4" id="KW-0808">Transferase</keyword>
<dbReference type="InterPro" id="IPR013655">
    <property type="entry name" value="PAS_fold_3"/>
</dbReference>
<dbReference type="Gene3D" id="3.30.450.20">
    <property type="entry name" value="PAS domain"/>
    <property type="match status" value="1"/>
</dbReference>
<dbReference type="CDD" id="cd00082">
    <property type="entry name" value="HisKA"/>
    <property type="match status" value="1"/>
</dbReference>
<dbReference type="InterPro" id="IPR003594">
    <property type="entry name" value="HATPase_dom"/>
</dbReference>
<dbReference type="SUPFAM" id="SSF47384">
    <property type="entry name" value="Homodimeric domain of signal transducing histidine kinase"/>
    <property type="match status" value="1"/>
</dbReference>
<dbReference type="EMBL" id="JADOET010000001">
    <property type="protein sequence ID" value="MBF8148361.1"/>
    <property type="molecule type" value="Genomic_DNA"/>
</dbReference>
<dbReference type="CDD" id="cd19410">
    <property type="entry name" value="HK9-like_sensor"/>
    <property type="match status" value="1"/>
</dbReference>
<dbReference type="Pfam" id="PF00512">
    <property type="entry name" value="HisKA"/>
    <property type="match status" value="1"/>
</dbReference>
<feature type="transmembrane region" description="Helical" evidence="6">
    <location>
        <begin position="12"/>
        <end position="29"/>
    </location>
</feature>
<reference evidence="9 10" key="1">
    <citation type="submission" date="2020-11" db="EMBL/GenBank/DDBJ databases">
        <title>Winogradskyella marina sp. nov., isolated from marine sediment.</title>
        <authorList>
            <person name="Bo J."/>
            <person name="Wang S."/>
            <person name="Song X."/>
            <person name="Du Z."/>
        </authorList>
    </citation>
    <scope>NUCLEOTIDE SEQUENCE [LARGE SCALE GENOMIC DNA]</scope>
    <source>
        <strain evidence="9 10">F6397</strain>
    </source>
</reference>
<comment type="catalytic activity">
    <reaction evidence="1">
        <text>ATP + protein L-histidine = ADP + protein N-phospho-L-histidine.</text>
        <dbReference type="EC" id="2.7.13.3"/>
    </reaction>
</comment>
<dbReference type="PROSITE" id="PS50112">
    <property type="entry name" value="PAS"/>
    <property type="match status" value="1"/>
</dbReference>
<comment type="caution">
    <text evidence="9">The sequence shown here is derived from an EMBL/GenBank/DDBJ whole genome shotgun (WGS) entry which is preliminary data.</text>
</comment>
<dbReference type="Pfam" id="PF08447">
    <property type="entry name" value="PAS_3"/>
    <property type="match status" value="1"/>
</dbReference>
<accession>A0ABS0EI54</accession>
<feature type="transmembrane region" description="Helical" evidence="6">
    <location>
        <begin position="185"/>
        <end position="203"/>
    </location>
</feature>
<keyword evidence="10" id="KW-1185">Reference proteome</keyword>
<dbReference type="Pfam" id="PF05227">
    <property type="entry name" value="CHASE3"/>
    <property type="match status" value="1"/>
</dbReference>
<keyword evidence="3" id="KW-0597">Phosphoprotein</keyword>
<dbReference type="Proteomes" id="UP000611215">
    <property type="component" value="Unassembled WGS sequence"/>
</dbReference>
<dbReference type="RefSeq" id="WP_195869650.1">
    <property type="nucleotide sequence ID" value="NZ_JADOET010000001.1"/>
</dbReference>
<evidence type="ECO:0000256" key="4">
    <source>
        <dbReference type="ARBA" id="ARBA00022679"/>
    </source>
</evidence>
<proteinExistence type="predicted"/>
<dbReference type="PRINTS" id="PR00344">
    <property type="entry name" value="BCTRLSENSOR"/>
</dbReference>
<dbReference type="InterPro" id="IPR000014">
    <property type="entry name" value="PAS"/>
</dbReference>
<evidence type="ECO:0000256" key="6">
    <source>
        <dbReference type="SAM" id="Phobius"/>
    </source>
</evidence>
<dbReference type="PANTHER" id="PTHR43304">
    <property type="entry name" value="PHYTOCHROME-LIKE PROTEIN CPH1"/>
    <property type="match status" value="1"/>
</dbReference>
<dbReference type="InterPro" id="IPR003661">
    <property type="entry name" value="HisK_dim/P_dom"/>
</dbReference>
<evidence type="ECO:0000256" key="3">
    <source>
        <dbReference type="ARBA" id="ARBA00022553"/>
    </source>
</evidence>
<feature type="domain" description="PAS" evidence="8">
    <location>
        <begin position="248"/>
        <end position="294"/>
    </location>
</feature>
<dbReference type="InterPro" id="IPR036097">
    <property type="entry name" value="HisK_dim/P_sf"/>
</dbReference>
<keyword evidence="6" id="KW-1133">Transmembrane helix</keyword>
<dbReference type="InterPro" id="IPR052162">
    <property type="entry name" value="Sensor_kinase/Photoreceptor"/>
</dbReference>
<dbReference type="InterPro" id="IPR035965">
    <property type="entry name" value="PAS-like_dom_sf"/>
</dbReference>
<keyword evidence="6" id="KW-0472">Membrane</keyword>
<dbReference type="Pfam" id="PF02518">
    <property type="entry name" value="HATPase_c"/>
    <property type="match status" value="1"/>
</dbReference>
<dbReference type="SMART" id="SM00388">
    <property type="entry name" value="HisKA"/>
    <property type="match status" value="1"/>
</dbReference>
<evidence type="ECO:0000259" key="8">
    <source>
        <dbReference type="PROSITE" id="PS50112"/>
    </source>
</evidence>
<dbReference type="SUPFAM" id="SSF55874">
    <property type="entry name" value="ATPase domain of HSP90 chaperone/DNA topoisomerase II/histidine kinase"/>
    <property type="match status" value="1"/>
</dbReference>
<dbReference type="PANTHER" id="PTHR43304:SF1">
    <property type="entry name" value="PAC DOMAIN-CONTAINING PROTEIN"/>
    <property type="match status" value="1"/>
</dbReference>
<dbReference type="PROSITE" id="PS50109">
    <property type="entry name" value="HIS_KIN"/>
    <property type="match status" value="1"/>
</dbReference>
<sequence>MIRITPSKLLKIVFGVGLFVILCIGGFTYKHIQELSESTEEVNDTQTLRTELEHMVYNLKEAEVGHRGFLLTHDSLFLKPYHESRLKIDQNLKRLDTLIVKDKAQRENLNQLEQDIVKRFIIFNKSLNIATDDEILTKDILLLLHEGKIKMSRIRNDISVMLELENKLLHEQQKKNEEAIGITPLFLYSILILTLLLLLLAYAKINKDLMVLKKTNKDLKIFKTLTEQAEIVSKSGTWMWKIKDNTYHFSDNLYKLLGTEPQSFEPNLESIFKYVHEDDAEDLRQEISNMIKNEDLPFVTFRIVQPNGATKHLKAHAKLIDIGFEEKQLLGVAVDVTDEFDSFNLIQERNQELERNNKELSDFNYVASHDLQEPLRKIQTFISRLETNDGEQISEKGQFYISKIKSSSARMRMLIEDLLQYSRTNNADKDYVNTNINMLLEHAKHELSDSIESKGAIITNDNLPNLEVVAFQIQQLFINLISNSLKYSKEGIAPVINISHQEVRTNTVKDIEKSLFKYHHKISFKDNGIGFEQVYAKNIFELFNRLHGKTEYSGTGIGLAICKKIVENHNGVIVAEAEPNIGTTITIYLPFLK</sequence>
<evidence type="ECO:0000256" key="1">
    <source>
        <dbReference type="ARBA" id="ARBA00000085"/>
    </source>
</evidence>
<dbReference type="InterPro" id="IPR005467">
    <property type="entry name" value="His_kinase_dom"/>
</dbReference>
<name>A0ABS0EI54_9FLAO</name>
<evidence type="ECO:0000256" key="5">
    <source>
        <dbReference type="ARBA" id="ARBA00022777"/>
    </source>
</evidence>
<dbReference type="InterPro" id="IPR007891">
    <property type="entry name" value="CHASE3"/>
</dbReference>
<evidence type="ECO:0000313" key="9">
    <source>
        <dbReference type="EMBL" id="MBF8148361.1"/>
    </source>
</evidence>
<dbReference type="CDD" id="cd00130">
    <property type="entry name" value="PAS"/>
    <property type="match status" value="1"/>
</dbReference>
<evidence type="ECO:0000256" key="2">
    <source>
        <dbReference type="ARBA" id="ARBA00012438"/>
    </source>
</evidence>
<dbReference type="InterPro" id="IPR004358">
    <property type="entry name" value="Sig_transdc_His_kin-like_C"/>
</dbReference>
<protein>
    <recommendedName>
        <fullName evidence="2">histidine kinase</fullName>
        <ecNumber evidence="2">2.7.13.3</ecNumber>
    </recommendedName>
</protein>
<organism evidence="9 10">
    <name type="scientific">Winogradskyella marina</name>
    <dbReference type="NCBI Taxonomy" id="2785530"/>
    <lineage>
        <taxon>Bacteria</taxon>
        <taxon>Pseudomonadati</taxon>
        <taxon>Bacteroidota</taxon>
        <taxon>Flavobacteriia</taxon>
        <taxon>Flavobacteriales</taxon>
        <taxon>Flavobacteriaceae</taxon>
        <taxon>Winogradskyella</taxon>
    </lineage>
</organism>
<dbReference type="InterPro" id="IPR036890">
    <property type="entry name" value="HATPase_C_sf"/>
</dbReference>
<dbReference type="Gene3D" id="3.30.565.10">
    <property type="entry name" value="Histidine kinase-like ATPase, C-terminal domain"/>
    <property type="match status" value="1"/>
</dbReference>
<gene>
    <name evidence="9" type="ORF">ITJ86_00540</name>
</gene>
<dbReference type="Gene3D" id="1.10.287.130">
    <property type="match status" value="1"/>
</dbReference>
<dbReference type="EC" id="2.7.13.3" evidence="2"/>
<keyword evidence="6" id="KW-0812">Transmembrane</keyword>
<dbReference type="SMART" id="SM00387">
    <property type="entry name" value="HATPase_c"/>
    <property type="match status" value="1"/>
</dbReference>
<keyword evidence="5" id="KW-0418">Kinase</keyword>
<evidence type="ECO:0000313" key="10">
    <source>
        <dbReference type="Proteomes" id="UP000611215"/>
    </source>
</evidence>